<reference evidence="2 3" key="1">
    <citation type="submission" date="2016-10" db="EMBL/GenBank/DDBJ databases">
        <authorList>
            <person name="Varghese N."/>
            <person name="Submissions S."/>
        </authorList>
    </citation>
    <scope>NUCLEOTIDE SEQUENCE [LARGE SCALE GENOMIC DNA]</scope>
    <source>
        <strain evidence="2 3">DSM 5563</strain>
    </source>
</reference>
<evidence type="ECO:0000313" key="3">
    <source>
        <dbReference type="Proteomes" id="UP000226420"/>
    </source>
</evidence>
<proteinExistence type="predicted"/>
<dbReference type="RefSeq" id="WP_074820339.1">
    <property type="nucleotide sequence ID" value="NZ_FOLW01000001.1"/>
</dbReference>
<dbReference type="Proteomes" id="UP000226420">
    <property type="component" value="Unassembled WGS sequence"/>
</dbReference>
<protein>
    <submittedName>
        <fullName evidence="2">Uncharacterized protein</fullName>
    </submittedName>
</protein>
<comment type="caution">
    <text evidence="2">The sequence shown here is derived from an EMBL/GenBank/DDBJ whole genome shotgun (WGS) entry which is preliminary data.</text>
</comment>
<evidence type="ECO:0000256" key="1">
    <source>
        <dbReference type="SAM" id="Phobius"/>
    </source>
</evidence>
<dbReference type="EMBL" id="FOLW01000001">
    <property type="protein sequence ID" value="SFC10756.1"/>
    <property type="molecule type" value="Genomic_DNA"/>
</dbReference>
<organism evidence="2 3">
    <name type="scientific">Pragia fontium DSM 5563 = ATCC 49100</name>
    <dbReference type="NCBI Taxonomy" id="1122977"/>
    <lineage>
        <taxon>Bacteria</taxon>
        <taxon>Pseudomonadati</taxon>
        <taxon>Pseudomonadota</taxon>
        <taxon>Gammaproteobacteria</taxon>
        <taxon>Enterobacterales</taxon>
        <taxon>Budviciaceae</taxon>
        <taxon>Pragia</taxon>
    </lineage>
</organism>
<feature type="transmembrane region" description="Helical" evidence="1">
    <location>
        <begin position="7"/>
        <end position="24"/>
    </location>
</feature>
<evidence type="ECO:0000313" key="2">
    <source>
        <dbReference type="EMBL" id="SFC10756.1"/>
    </source>
</evidence>
<accession>A0AAJ4W855</accession>
<keyword evidence="1" id="KW-1133">Transmembrane helix</keyword>
<gene>
    <name evidence="2" type="ORF">SAMN02745723_101407</name>
</gene>
<name>A0AAJ4W855_9GAMM</name>
<keyword evidence="1" id="KW-0472">Membrane</keyword>
<dbReference type="AlphaFoldDB" id="A0AAJ4W855"/>
<sequence>MKALRWVVALILLAGIGGGGYWYYNNTLPTYGSEGTFEITVGLLEPKTNQPMANTPFYLVVIKEGEVDPAFQKPLFGKTDAQGRAAKIVSRTQLNANDYVLVEKVGQGEYGKYFALLGAGNSIPLPNTDYVITGCGEIPEYKGTSNRQGYTVYYSATQACNIKLSIDWGGTLDNLLK</sequence>
<keyword evidence="1" id="KW-0812">Transmembrane</keyword>